<dbReference type="InterPro" id="IPR012132">
    <property type="entry name" value="GMC_OxRdtase"/>
</dbReference>
<evidence type="ECO:0000313" key="6">
    <source>
        <dbReference type="Proteomes" id="UP000800094"/>
    </source>
</evidence>
<dbReference type="InterPro" id="IPR008949">
    <property type="entry name" value="Isoprenoid_synthase_dom_sf"/>
</dbReference>
<dbReference type="Gene3D" id="3.30.560.10">
    <property type="entry name" value="Glucose Oxidase, domain 3"/>
    <property type="match status" value="1"/>
</dbReference>
<evidence type="ECO:0000256" key="2">
    <source>
        <dbReference type="ARBA" id="ARBA00023180"/>
    </source>
</evidence>
<dbReference type="PANTHER" id="PTHR11552">
    <property type="entry name" value="GLUCOSE-METHANOL-CHOLINE GMC OXIDOREDUCTASE"/>
    <property type="match status" value="1"/>
</dbReference>
<sequence>MKKADAASFSSSWWPYASFEELRIVTHLSTWLFAWDDETDSAEFSDLIHDFEKANRFREETISFIRACLTGNKDTSTISSKAIITDFGPIGDAVRAKYTHEQASEFCNELVYFVRSTEVEHCVQISGHLPTAEEYMLRRMGSSAVTACLALTEFCYGMQIPRSIMVDECMRLISDATNIIISLMNDILSIKKEVAQGQVDTILPLLFLKHGSIHRAIDITTCIIEDSVQSLDTAAERLLEKYTGDSAVQSDLQKYIEGCKYACTGNLIYDPIDLEYVNRALAAVYMCGYPFSSFGLLGSYFGVPGQNATYDYVIIGGGTAGLTVANRLTADPSVSVAVIEAGDFYEFANGNNSQVPAYASTFTGSNPVTKNTLLDWYMYTEPQKALNGQTLLFDSGKVIGGSSGRNFLWYIRGTVGAFDKWAKEVSDESYKFSSLLPFFQRSIHYHIPDNSKRPANASLQYNASDWSTSGGPIQVGYASWVNPITSWLAKAFSELGLEELKSFGSGKLLGWSYIPQELDQETQMRSSAAEFFHESISQGRRIRLYKATLAKKILFDGTIARGVRVESGGMIYQIMASREIILSAGVMRSPQMLMVSGIGPKAIMRQQGIDIVVDRPGVGQNMWDNILVGPTYAVDVTTHNSLANPSYLAGAVSKYNQNRTGMLTNVGGDIAGFEKVPRGVIRNYTYDSLRKTFSDDWPNFQYLVLDAYFGTGNDSSTGITDGKQYVAASVGLVSTFSRGNVSIRSPDTAVNPVISPNWLEDPRDLEMAVLAFRKGRKLFATKAMKQVARAEAFPGGRLKTNAEIVDVVRKSANSVYNAVGTNKMGRVDDPMAVVDSKGRVIGVSRLRVVDASIFPFLPPGQPSATVYALAEKISAEILFA</sequence>
<keyword evidence="2" id="KW-0325">Glycoprotein</keyword>
<dbReference type="AlphaFoldDB" id="A0A6A6I6J7"/>
<dbReference type="InterPro" id="IPR007867">
    <property type="entry name" value="GMC_OxRtase_C"/>
</dbReference>
<dbReference type="GeneID" id="54586991"/>
<dbReference type="GO" id="GO:0016614">
    <property type="term" value="F:oxidoreductase activity, acting on CH-OH group of donors"/>
    <property type="evidence" value="ECO:0007669"/>
    <property type="project" value="InterPro"/>
</dbReference>
<dbReference type="InterPro" id="IPR000172">
    <property type="entry name" value="GMC_OxRdtase_N"/>
</dbReference>
<dbReference type="Gene3D" id="3.50.50.60">
    <property type="entry name" value="FAD/NAD(P)-binding domain"/>
    <property type="match status" value="1"/>
</dbReference>
<evidence type="ECO:0000259" key="4">
    <source>
        <dbReference type="Pfam" id="PF05199"/>
    </source>
</evidence>
<dbReference type="EMBL" id="ML987199">
    <property type="protein sequence ID" value="KAF2245981.1"/>
    <property type="molecule type" value="Genomic_DNA"/>
</dbReference>
<dbReference type="GO" id="GO:0050660">
    <property type="term" value="F:flavin adenine dinucleotide binding"/>
    <property type="evidence" value="ECO:0007669"/>
    <property type="project" value="InterPro"/>
</dbReference>
<dbReference type="GO" id="GO:0044550">
    <property type="term" value="P:secondary metabolite biosynthetic process"/>
    <property type="evidence" value="ECO:0007669"/>
    <property type="project" value="TreeGrafter"/>
</dbReference>
<dbReference type="InterPro" id="IPR036188">
    <property type="entry name" value="FAD/NAD-bd_sf"/>
</dbReference>
<dbReference type="Pfam" id="PF00732">
    <property type="entry name" value="GMC_oxred_N"/>
    <property type="match status" value="1"/>
</dbReference>
<gene>
    <name evidence="5" type="ORF">BU26DRAFT_567496</name>
</gene>
<organism evidence="5 6">
    <name type="scientific">Trematosphaeria pertusa</name>
    <dbReference type="NCBI Taxonomy" id="390896"/>
    <lineage>
        <taxon>Eukaryota</taxon>
        <taxon>Fungi</taxon>
        <taxon>Dikarya</taxon>
        <taxon>Ascomycota</taxon>
        <taxon>Pezizomycotina</taxon>
        <taxon>Dothideomycetes</taxon>
        <taxon>Pleosporomycetidae</taxon>
        <taxon>Pleosporales</taxon>
        <taxon>Massarineae</taxon>
        <taxon>Trematosphaeriaceae</taxon>
        <taxon>Trematosphaeria</taxon>
    </lineage>
</organism>
<proteinExistence type="inferred from homology"/>
<evidence type="ECO:0000313" key="5">
    <source>
        <dbReference type="EMBL" id="KAF2245981.1"/>
    </source>
</evidence>
<feature type="domain" description="Glucose-methanol-choline oxidoreductase C-terminal" evidence="4">
    <location>
        <begin position="736"/>
        <end position="870"/>
    </location>
</feature>
<dbReference type="SUPFAM" id="SSF54373">
    <property type="entry name" value="FAD-linked reductases, C-terminal domain"/>
    <property type="match status" value="1"/>
</dbReference>
<dbReference type="Gene3D" id="1.10.600.10">
    <property type="entry name" value="Farnesyl Diphosphate Synthase"/>
    <property type="match status" value="1"/>
</dbReference>
<name>A0A6A6I6J7_9PLEO</name>
<dbReference type="Pfam" id="PF05199">
    <property type="entry name" value="GMC_oxred_C"/>
    <property type="match status" value="1"/>
</dbReference>
<dbReference type="Pfam" id="PF19086">
    <property type="entry name" value="Terpene_syn_C_2"/>
    <property type="match status" value="1"/>
</dbReference>
<accession>A0A6A6I6J7</accession>
<feature type="domain" description="Glucose-methanol-choline oxidoreductase N-terminal" evidence="3">
    <location>
        <begin position="310"/>
        <end position="624"/>
    </location>
</feature>
<dbReference type="RefSeq" id="XP_033680985.1">
    <property type="nucleotide sequence ID" value="XM_033833661.1"/>
</dbReference>
<dbReference type="Proteomes" id="UP000800094">
    <property type="component" value="Unassembled WGS sequence"/>
</dbReference>
<protein>
    <submittedName>
        <fullName evidence="5">GMC oxidoreductase</fullName>
    </submittedName>
</protein>
<reference evidence="5" key="1">
    <citation type="journal article" date="2020" name="Stud. Mycol.">
        <title>101 Dothideomycetes genomes: a test case for predicting lifestyles and emergence of pathogens.</title>
        <authorList>
            <person name="Haridas S."/>
            <person name="Albert R."/>
            <person name="Binder M."/>
            <person name="Bloem J."/>
            <person name="Labutti K."/>
            <person name="Salamov A."/>
            <person name="Andreopoulos B."/>
            <person name="Baker S."/>
            <person name="Barry K."/>
            <person name="Bills G."/>
            <person name="Bluhm B."/>
            <person name="Cannon C."/>
            <person name="Castanera R."/>
            <person name="Culley D."/>
            <person name="Daum C."/>
            <person name="Ezra D."/>
            <person name="Gonzalez J."/>
            <person name="Henrissat B."/>
            <person name="Kuo A."/>
            <person name="Liang C."/>
            <person name="Lipzen A."/>
            <person name="Lutzoni F."/>
            <person name="Magnuson J."/>
            <person name="Mondo S."/>
            <person name="Nolan M."/>
            <person name="Ohm R."/>
            <person name="Pangilinan J."/>
            <person name="Park H.-J."/>
            <person name="Ramirez L."/>
            <person name="Alfaro M."/>
            <person name="Sun H."/>
            <person name="Tritt A."/>
            <person name="Yoshinaga Y."/>
            <person name="Zwiers L.-H."/>
            <person name="Turgeon B."/>
            <person name="Goodwin S."/>
            <person name="Spatafora J."/>
            <person name="Crous P."/>
            <person name="Grigoriev I."/>
        </authorList>
    </citation>
    <scope>NUCLEOTIDE SEQUENCE</scope>
    <source>
        <strain evidence="5">CBS 122368</strain>
    </source>
</reference>
<dbReference type="OrthoDB" id="269227at2759"/>
<dbReference type="SUPFAM" id="SSF48576">
    <property type="entry name" value="Terpenoid synthases"/>
    <property type="match status" value="1"/>
</dbReference>
<evidence type="ECO:0000256" key="1">
    <source>
        <dbReference type="ARBA" id="ARBA00010790"/>
    </source>
</evidence>
<evidence type="ECO:0000259" key="3">
    <source>
        <dbReference type="Pfam" id="PF00732"/>
    </source>
</evidence>
<keyword evidence="6" id="KW-1185">Reference proteome</keyword>
<dbReference type="PANTHER" id="PTHR11552:SF138">
    <property type="entry name" value="DEHYDROGENASE PKFF-RELATED"/>
    <property type="match status" value="1"/>
</dbReference>
<dbReference type="SUPFAM" id="SSF51905">
    <property type="entry name" value="FAD/NAD(P)-binding domain"/>
    <property type="match status" value="1"/>
</dbReference>
<comment type="similarity">
    <text evidence="1">Belongs to the GMC oxidoreductase family.</text>
</comment>